<gene>
    <name evidence="1" type="ORF">CUN85_07025</name>
</gene>
<dbReference type="PANTHER" id="PTHR34387:SF2">
    <property type="entry name" value="SLR1258 PROTEIN"/>
    <property type="match status" value="1"/>
</dbReference>
<dbReference type="Gene3D" id="3.30.110.170">
    <property type="entry name" value="Protein of unknown function (DUF541), domain 1"/>
    <property type="match status" value="1"/>
</dbReference>
<name>A0A4E0PWX9_9EURY</name>
<proteinExistence type="predicted"/>
<dbReference type="Gene3D" id="3.30.70.2970">
    <property type="entry name" value="Protein of unknown function (DUF541), domain 2"/>
    <property type="match status" value="1"/>
</dbReference>
<evidence type="ECO:0000313" key="1">
    <source>
        <dbReference type="EMBL" id="TGC09117.1"/>
    </source>
</evidence>
<dbReference type="AlphaFoldDB" id="A0A4E0PWX9"/>
<keyword evidence="2" id="KW-1185">Reference proteome</keyword>
<dbReference type="GO" id="GO:0006974">
    <property type="term" value="P:DNA damage response"/>
    <property type="evidence" value="ECO:0007669"/>
    <property type="project" value="TreeGrafter"/>
</dbReference>
<dbReference type="OrthoDB" id="12132at2157"/>
<dbReference type="InterPro" id="IPR007497">
    <property type="entry name" value="SIMPL/DUF541"/>
</dbReference>
<comment type="caution">
    <text evidence="1">The sequence shown here is derived from an EMBL/GenBank/DDBJ whole genome shotgun (WGS) entry which is preliminary data.</text>
</comment>
<accession>A0A4E0PWX9</accession>
<protein>
    <recommendedName>
        <fullName evidence="3">SIMPL domain-containing protein</fullName>
    </recommendedName>
</protein>
<dbReference type="RefSeq" id="WP_135389613.1">
    <property type="nucleotide sequence ID" value="NZ_PGGK01000006.1"/>
</dbReference>
<dbReference type="Proteomes" id="UP000297295">
    <property type="component" value="Unassembled WGS sequence"/>
</dbReference>
<organism evidence="1 2">
    <name type="scientific">Methanolobus halotolerans</name>
    <dbReference type="NCBI Taxonomy" id="2052935"/>
    <lineage>
        <taxon>Archaea</taxon>
        <taxon>Methanobacteriati</taxon>
        <taxon>Methanobacteriota</taxon>
        <taxon>Stenosarchaea group</taxon>
        <taxon>Methanomicrobia</taxon>
        <taxon>Methanosarcinales</taxon>
        <taxon>Methanosarcinaceae</taxon>
        <taxon>Methanolobus</taxon>
    </lineage>
</organism>
<dbReference type="EMBL" id="PGGK01000006">
    <property type="protein sequence ID" value="TGC09117.1"/>
    <property type="molecule type" value="Genomic_DNA"/>
</dbReference>
<reference evidence="1 2" key="1">
    <citation type="submission" date="2017-11" db="EMBL/GenBank/DDBJ databases">
        <title>Isolation and Characterization of Methanogenic Archaea from Saline Meromictic Lake at Siberia.</title>
        <authorList>
            <person name="Shen Y."/>
            <person name="Huang H.-H."/>
            <person name="Lai M.-C."/>
            <person name="Chen S.-C."/>
        </authorList>
    </citation>
    <scope>NUCLEOTIDE SEQUENCE [LARGE SCALE GENOMIC DNA]</scope>
    <source>
        <strain evidence="1 2">SY-01</strain>
    </source>
</reference>
<evidence type="ECO:0000313" key="2">
    <source>
        <dbReference type="Proteomes" id="UP000297295"/>
    </source>
</evidence>
<evidence type="ECO:0008006" key="3">
    <source>
        <dbReference type="Google" id="ProtNLM"/>
    </source>
</evidence>
<dbReference type="PANTHER" id="PTHR34387">
    <property type="entry name" value="SLR1258 PROTEIN"/>
    <property type="match status" value="1"/>
</dbReference>
<sequence>MSQQNSNSKLYYMIIALSVALLFMAASQYASSQEAAQEDTEHTIQLNGNAETRVVPDTATIDIGVVVQSRTAQEASDENAVLMSAVIGELRSIGLEEEEIQTSFVSVRPVYDYNGTQTIVGYSAFNSVQVTTTMLDNLSDVIDRSTAAGANQIGSISFSASDEMQKEFREDLIADAVADASSKADMLAENLNVEIIGVQSSSLRDSSGPIVSYDTAEVPTEERAASTPIQPGESTVSMSVQIIYLIE</sequence>
<dbReference type="InterPro" id="IPR052022">
    <property type="entry name" value="26kDa_periplasmic_antigen"/>
</dbReference>
<dbReference type="Pfam" id="PF04402">
    <property type="entry name" value="SIMPL"/>
    <property type="match status" value="1"/>
</dbReference>